<feature type="non-terminal residue" evidence="1">
    <location>
        <position position="86"/>
    </location>
</feature>
<dbReference type="GO" id="GO:0006260">
    <property type="term" value="P:DNA replication"/>
    <property type="evidence" value="ECO:0007669"/>
    <property type="project" value="InterPro"/>
</dbReference>
<dbReference type="PANTHER" id="PTHR32294:SF5">
    <property type="entry name" value="DNA POLYMERASE III POLC-TYPE"/>
    <property type="match status" value="1"/>
</dbReference>
<feature type="non-terminal residue" evidence="1">
    <location>
        <position position="1"/>
    </location>
</feature>
<dbReference type="InterPro" id="IPR004805">
    <property type="entry name" value="DnaE2/DnaE/PolC"/>
</dbReference>
<dbReference type="InterPro" id="IPR044923">
    <property type="entry name" value="PolC_middle_finger_sf"/>
</dbReference>
<dbReference type="PANTHER" id="PTHR32294">
    <property type="entry name" value="DNA POLYMERASE III SUBUNIT ALPHA"/>
    <property type="match status" value="1"/>
</dbReference>
<gene>
    <name evidence="1" type="ORF">Q604_UNBC04413G0001</name>
</gene>
<protein>
    <submittedName>
        <fullName evidence="1">DNA polymerase III, alpha subunit, Gram-positive type</fullName>
    </submittedName>
</protein>
<accession>W1YGP7</accession>
<dbReference type="EMBL" id="AZMM01004413">
    <property type="protein sequence ID" value="ETJ41662.1"/>
    <property type="molecule type" value="Genomic_DNA"/>
</dbReference>
<proteinExistence type="predicted"/>
<sequence>DMDVHHFTPIQHPANKKESGVLTTHFDYHSIEGRMTKLDILGHDDPTIIRMLEDLTGIDAKTIPFDDPRTLSLFSSTEGIGLTPEQ</sequence>
<dbReference type="GO" id="GO:0008408">
    <property type="term" value="F:3'-5' exonuclease activity"/>
    <property type="evidence" value="ECO:0007669"/>
    <property type="project" value="InterPro"/>
</dbReference>
<evidence type="ECO:0000313" key="1">
    <source>
        <dbReference type="EMBL" id="ETJ41662.1"/>
    </source>
</evidence>
<dbReference type="Gene3D" id="1.10.150.700">
    <property type="entry name" value="PolC, middle finger domain"/>
    <property type="match status" value="1"/>
</dbReference>
<dbReference type="Gene3D" id="3.30.1900.20">
    <property type="match status" value="1"/>
</dbReference>
<name>W1YGP7_9ZZZZ</name>
<reference evidence="1" key="1">
    <citation type="submission" date="2013-12" db="EMBL/GenBank/DDBJ databases">
        <title>A Varibaculum cambriense genome reconstructed from a premature infant gut community with otherwise low bacterial novelty that shifts toward anaerobic metabolism during the third week of life.</title>
        <authorList>
            <person name="Brown C.T."/>
            <person name="Sharon I."/>
            <person name="Thomas B.C."/>
            <person name="Castelle C.J."/>
            <person name="Morowitz M.J."/>
            <person name="Banfield J.F."/>
        </authorList>
    </citation>
    <scope>NUCLEOTIDE SEQUENCE</scope>
</reference>
<comment type="caution">
    <text evidence="1">The sequence shown here is derived from an EMBL/GenBank/DDBJ whole genome shotgun (WGS) entry which is preliminary data.</text>
</comment>
<organism evidence="1">
    <name type="scientific">human gut metagenome</name>
    <dbReference type="NCBI Taxonomy" id="408170"/>
    <lineage>
        <taxon>unclassified sequences</taxon>
        <taxon>metagenomes</taxon>
        <taxon>organismal metagenomes</taxon>
    </lineage>
</organism>
<dbReference type="AlphaFoldDB" id="W1YGP7"/>